<dbReference type="PANTHER" id="PTHR43424">
    <property type="entry name" value="LOCUS PUTATIVE PROTEIN 1-RELATED"/>
    <property type="match status" value="1"/>
</dbReference>
<organism evidence="6 7">
    <name type="scientific">Klebsiella quasipneumoniae subsp. similipneumoniae</name>
    <dbReference type="NCBI Taxonomy" id="1463164"/>
    <lineage>
        <taxon>Bacteria</taxon>
        <taxon>Pseudomonadati</taxon>
        <taxon>Pseudomonadota</taxon>
        <taxon>Gammaproteobacteria</taxon>
        <taxon>Enterobacterales</taxon>
        <taxon>Enterobacteriaceae</taxon>
        <taxon>Klebsiella/Raoultella group</taxon>
        <taxon>Klebsiella</taxon>
        <taxon>Klebsiella pneumoniae complex</taxon>
    </lineage>
</organism>
<evidence type="ECO:0000313" key="7">
    <source>
        <dbReference type="Proteomes" id="UP001187239"/>
    </source>
</evidence>
<feature type="transmembrane region" description="Helical" evidence="5">
    <location>
        <begin position="289"/>
        <end position="310"/>
    </location>
</feature>
<evidence type="ECO:0000256" key="4">
    <source>
        <dbReference type="ARBA" id="ARBA00023136"/>
    </source>
</evidence>
<sequence length="424" mass="48056">MNKKIFSNSIWMMSEKIISIFGLIFVTSYVAKYVGPGTFGQISFSMSLFQIVQVIAQLGSSIIIFKRISKNKRSGIILINTTVLMRAFFYFICSFPIVIYFFIHGANDSFWFIFAAFLSCFFSSLDVYSVYYDAILKSKINTVINVCGLILSLVLRWWIASFEMPPVLLTIPIVLTSMFPYLLRAIAYKNNYNVRPLLKRHRGKYRRYLLKVGGSFVISDVSIAIYTRLSLLILAVLESKTSVGIYSVALNLAGSWSFITMSLITSTLPSIFSEKNDSLALKKTVKLNIYMAIISITVIFFAYLLGGWFLRFFYGVEYDGAFYPLIILCMSTMVSTLGTVSARFIAKYSGYSFLSKKMLIVLVSSLILNYLLIAKFGIIGAAISTLATEVLSLTLYNYFFKRGIVASLHMETIKYILMPFRRRG</sequence>
<dbReference type="AlphaFoldDB" id="A0AAE4MNS1"/>
<dbReference type="InterPro" id="IPR052556">
    <property type="entry name" value="PolySynth_Transporter"/>
</dbReference>
<feature type="transmembrane region" description="Helical" evidence="5">
    <location>
        <begin position="77"/>
        <end position="103"/>
    </location>
</feature>
<feature type="transmembrane region" description="Helical" evidence="5">
    <location>
        <begin position="243"/>
        <end position="268"/>
    </location>
</feature>
<feature type="transmembrane region" description="Helical" evidence="5">
    <location>
        <begin position="322"/>
        <end position="346"/>
    </location>
</feature>
<comment type="subcellular location">
    <subcellularLocation>
        <location evidence="1">Membrane</location>
        <topology evidence="1">Multi-pass membrane protein</topology>
    </subcellularLocation>
</comment>
<keyword evidence="3 5" id="KW-1133">Transmembrane helix</keyword>
<dbReference type="InterPro" id="IPR002797">
    <property type="entry name" value="Polysacc_synth"/>
</dbReference>
<dbReference type="PANTHER" id="PTHR43424:SF1">
    <property type="entry name" value="LOCUS PUTATIVE PROTEIN 1-RELATED"/>
    <property type="match status" value="1"/>
</dbReference>
<protein>
    <submittedName>
        <fullName evidence="6">Oligosaccharide flippase family protein</fullName>
    </submittedName>
</protein>
<comment type="caution">
    <text evidence="6">The sequence shown here is derived from an EMBL/GenBank/DDBJ whole genome shotgun (WGS) entry which is preliminary data.</text>
</comment>
<reference evidence="6" key="1">
    <citation type="submission" date="2023-10" db="EMBL/GenBank/DDBJ databases">
        <title>Surveillance and assessment of the effects of hospital wastewater treatment on clearance of pathogenic bacterial and antimicrobial resistance genes.</title>
        <authorList>
            <person name="Wu Y."/>
        </authorList>
    </citation>
    <scope>NUCLEOTIDE SEQUENCE</scope>
    <source>
        <strain evidence="6">23-M-SY-8</strain>
    </source>
</reference>
<feature type="transmembrane region" description="Helical" evidence="5">
    <location>
        <begin position="143"/>
        <end position="160"/>
    </location>
</feature>
<dbReference type="Proteomes" id="UP001187239">
    <property type="component" value="Unassembled WGS sequence"/>
</dbReference>
<feature type="transmembrane region" description="Helical" evidence="5">
    <location>
        <begin position="166"/>
        <end position="187"/>
    </location>
</feature>
<evidence type="ECO:0000256" key="3">
    <source>
        <dbReference type="ARBA" id="ARBA00022989"/>
    </source>
</evidence>
<gene>
    <name evidence="6" type="ORF">RZO73_07535</name>
</gene>
<accession>A0AAE4MNS1</accession>
<evidence type="ECO:0000256" key="2">
    <source>
        <dbReference type="ARBA" id="ARBA00022692"/>
    </source>
</evidence>
<evidence type="ECO:0000313" key="6">
    <source>
        <dbReference type="EMBL" id="MDV0610384.1"/>
    </source>
</evidence>
<dbReference type="EMBL" id="JAWHXQ010000003">
    <property type="protein sequence ID" value="MDV0610384.1"/>
    <property type="molecule type" value="Genomic_DNA"/>
</dbReference>
<feature type="transmembrane region" description="Helical" evidence="5">
    <location>
        <begin position="208"/>
        <end position="237"/>
    </location>
</feature>
<dbReference type="Pfam" id="PF01943">
    <property type="entry name" value="Polysacc_synt"/>
    <property type="match status" value="1"/>
</dbReference>
<keyword evidence="2 5" id="KW-0812">Transmembrane</keyword>
<keyword evidence="4 5" id="KW-0472">Membrane</keyword>
<dbReference type="RefSeq" id="WP_029487811.1">
    <property type="nucleotide sequence ID" value="NZ_JAWHXQ010000003.1"/>
</dbReference>
<feature type="transmembrane region" description="Helical" evidence="5">
    <location>
        <begin position="109"/>
        <end position="131"/>
    </location>
</feature>
<evidence type="ECO:0000256" key="5">
    <source>
        <dbReference type="SAM" id="Phobius"/>
    </source>
</evidence>
<name>A0AAE4MNS1_9ENTR</name>
<evidence type="ECO:0000256" key="1">
    <source>
        <dbReference type="ARBA" id="ARBA00004141"/>
    </source>
</evidence>
<dbReference type="GO" id="GO:0016020">
    <property type="term" value="C:membrane"/>
    <property type="evidence" value="ECO:0007669"/>
    <property type="project" value="UniProtKB-SubCell"/>
</dbReference>
<feature type="transmembrane region" description="Helical" evidence="5">
    <location>
        <begin position="42"/>
        <end position="65"/>
    </location>
</feature>
<feature type="transmembrane region" description="Helical" evidence="5">
    <location>
        <begin position="358"/>
        <end position="387"/>
    </location>
</feature>
<proteinExistence type="predicted"/>